<dbReference type="EMBL" id="NEXX01000001">
    <property type="protein sequence ID" value="OUY08295.1"/>
    <property type="molecule type" value="Genomic_DNA"/>
</dbReference>
<proteinExistence type="predicted"/>
<accession>A0A1Z9Z1H0</accession>
<sequence>MMESQTVLSLDSYITKEQAAKSMNNVTWNNMIGARSLGQNIGGVAVSASGDVFKMENVINRMNI</sequence>
<keyword evidence="2" id="KW-1185">Reference proteome</keyword>
<evidence type="ECO:0000313" key="1">
    <source>
        <dbReference type="EMBL" id="OUY08295.1"/>
    </source>
</evidence>
<dbReference type="AlphaFoldDB" id="A0A1Z9Z1H0"/>
<reference evidence="1 2" key="1">
    <citation type="submission" date="2017-05" db="EMBL/GenBank/DDBJ databases">
        <title>Acinetobacter populi ANC 5415 (= PBJ7), whole genome shotgun sequencing project.</title>
        <authorList>
            <person name="Nemec A."/>
            <person name="Radolfova-Krizova L."/>
        </authorList>
    </citation>
    <scope>NUCLEOTIDE SEQUENCE [LARGE SCALE GENOMIC DNA]</scope>
    <source>
        <strain evidence="1 2">PBJ7</strain>
    </source>
</reference>
<dbReference type="Proteomes" id="UP000196536">
    <property type="component" value="Unassembled WGS sequence"/>
</dbReference>
<dbReference type="RefSeq" id="WP_087618936.1">
    <property type="nucleotide sequence ID" value="NZ_NEXX01000001.1"/>
</dbReference>
<organism evidence="1 2">
    <name type="scientific">Acinetobacter populi</name>
    <dbReference type="NCBI Taxonomy" id="1582270"/>
    <lineage>
        <taxon>Bacteria</taxon>
        <taxon>Pseudomonadati</taxon>
        <taxon>Pseudomonadota</taxon>
        <taxon>Gammaproteobacteria</taxon>
        <taxon>Moraxellales</taxon>
        <taxon>Moraxellaceae</taxon>
        <taxon>Acinetobacter</taxon>
    </lineage>
</organism>
<gene>
    <name evidence="1" type="ORF">CAP51_01345</name>
</gene>
<protein>
    <submittedName>
        <fullName evidence="1">Uncharacterized protein</fullName>
    </submittedName>
</protein>
<comment type="caution">
    <text evidence="1">The sequence shown here is derived from an EMBL/GenBank/DDBJ whole genome shotgun (WGS) entry which is preliminary data.</text>
</comment>
<evidence type="ECO:0000313" key="2">
    <source>
        <dbReference type="Proteomes" id="UP000196536"/>
    </source>
</evidence>
<name>A0A1Z9Z1H0_9GAMM</name>